<proteinExistence type="predicted"/>
<dbReference type="Proteomes" id="UP000697710">
    <property type="component" value="Unassembled WGS sequence"/>
</dbReference>
<feature type="chain" id="PRO_5037261663" description="DUF1080 domain-containing protein" evidence="1">
    <location>
        <begin position="27"/>
        <end position="204"/>
    </location>
</feature>
<evidence type="ECO:0000256" key="1">
    <source>
        <dbReference type="SAM" id="SignalP"/>
    </source>
</evidence>
<protein>
    <recommendedName>
        <fullName evidence="4">DUF1080 domain-containing protein</fullName>
    </recommendedName>
</protein>
<feature type="signal peptide" evidence="1">
    <location>
        <begin position="1"/>
        <end position="26"/>
    </location>
</feature>
<evidence type="ECO:0000313" key="3">
    <source>
        <dbReference type="Proteomes" id="UP000697710"/>
    </source>
</evidence>
<sequence length="204" mass="22110">MKAKRTILGMFVAALGLGGGAMSVLAQCLPTVPGHDPTPPENWVWHHDLVTPPDCGGFVFLGGGESVEQPFSDNVNLTTRDWHVEVKTDPPGQVVCFNVFGHIYCTSIFGGLFHLTVPEPAGQETGNYVARWRNTATDPDVEFGIDSSVAEQGTGDIVLPPHDDVGGWIEVDQVPQGALVFEIERGDPTPTTTQSWGQLKNRYR</sequence>
<name>A0A956LX53_UNCEI</name>
<evidence type="ECO:0008006" key="4">
    <source>
        <dbReference type="Google" id="ProtNLM"/>
    </source>
</evidence>
<reference evidence="2" key="2">
    <citation type="journal article" date="2021" name="Microbiome">
        <title>Successional dynamics and alternative stable states in a saline activated sludge microbial community over 9 years.</title>
        <authorList>
            <person name="Wang Y."/>
            <person name="Ye J."/>
            <person name="Ju F."/>
            <person name="Liu L."/>
            <person name="Boyd J.A."/>
            <person name="Deng Y."/>
            <person name="Parks D.H."/>
            <person name="Jiang X."/>
            <person name="Yin X."/>
            <person name="Woodcroft B.J."/>
            <person name="Tyson G.W."/>
            <person name="Hugenholtz P."/>
            <person name="Polz M.F."/>
            <person name="Zhang T."/>
        </authorList>
    </citation>
    <scope>NUCLEOTIDE SEQUENCE</scope>
    <source>
        <strain evidence="2">HKST-UBA01</strain>
    </source>
</reference>
<accession>A0A956LX53</accession>
<dbReference type="AlphaFoldDB" id="A0A956LX53"/>
<organism evidence="2 3">
    <name type="scientific">Eiseniibacteriota bacterium</name>
    <dbReference type="NCBI Taxonomy" id="2212470"/>
    <lineage>
        <taxon>Bacteria</taxon>
        <taxon>Candidatus Eiseniibacteriota</taxon>
    </lineage>
</organism>
<evidence type="ECO:0000313" key="2">
    <source>
        <dbReference type="EMBL" id="MCA9727144.1"/>
    </source>
</evidence>
<keyword evidence="1" id="KW-0732">Signal</keyword>
<reference evidence="2" key="1">
    <citation type="submission" date="2020-04" db="EMBL/GenBank/DDBJ databases">
        <authorList>
            <person name="Zhang T."/>
        </authorList>
    </citation>
    <scope>NUCLEOTIDE SEQUENCE</scope>
    <source>
        <strain evidence="2">HKST-UBA01</strain>
    </source>
</reference>
<dbReference type="EMBL" id="JAGQHR010000116">
    <property type="protein sequence ID" value="MCA9727144.1"/>
    <property type="molecule type" value="Genomic_DNA"/>
</dbReference>
<comment type="caution">
    <text evidence="2">The sequence shown here is derived from an EMBL/GenBank/DDBJ whole genome shotgun (WGS) entry which is preliminary data.</text>
</comment>
<gene>
    <name evidence="2" type="ORF">KC729_05625</name>
</gene>